<evidence type="ECO:0000259" key="11">
    <source>
        <dbReference type="PROSITE" id="PS50851"/>
    </source>
</evidence>
<evidence type="ECO:0000256" key="9">
    <source>
        <dbReference type="PROSITE-ProRule" id="PRU00110"/>
    </source>
</evidence>
<dbReference type="EC" id="2.7.13.3" evidence="2"/>
<evidence type="ECO:0000256" key="6">
    <source>
        <dbReference type="ARBA" id="ARBA00022679"/>
    </source>
</evidence>
<keyword evidence="7" id="KW-0418">Kinase</keyword>
<comment type="caution">
    <text evidence="13">The sequence shown here is derived from an EMBL/GenBank/DDBJ whole genome shotgun (WGS) entry which is preliminary data.</text>
</comment>
<dbReference type="AlphaFoldDB" id="A0A949WQZ4"/>
<protein>
    <recommendedName>
        <fullName evidence="3">Chemotaxis protein CheA</fullName>
        <ecNumber evidence="2">2.7.13.3</ecNumber>
    </recommendedName>
</protein>
<dbReference type="InterPro" id="IPR051315">
    <property type="entry name" value="Bact_Chemotaxis_CheA"/>
</dbReference>
<dbReference type="PANTHER" id="PTHR43395">
    <property type="entry name" value="SENSOR HISTIDINE KINASE CHEA"/>
    <property type="match status" value="1"/>
</dbReference>
<dbReference type="SMART" id="SM01231">
    <property type="entry name" value="H-kinase_dim"/>
    <property type="match status" value="1"/>
</dbReference>
<dbReference type="InterPro" id="IPR005467">
    <property type="entry name" value="His_kinase_dom"/>
</dbReference>
<keyword evidence="6" id="KW-0808">Transferase</keyword>
<dbReference type="PROSITE" id="PS50109">
    <property type="entry name" value="HIS_KIN"/>
    <property type="match status" value="1"/>
</dbReference>
<dbReference type="Pfam" id="PF01584">
    <property type="entry name" value="CheW"/>
    <property type="match status" value="1"/>
</dbReference>
<dbReference type="InterPro" id="IPR004105">
    <property type="entry name" value="CheA-like_dim"/>
</dbReference>
<dbReference type="EMBL" id="JAEEGC010000043">
    <property type="protein sequence ID" value="MBV7273366.1"/>
    <property type="molecule type" value="Genomic_DNA"/>
</dbReference>
<dbReference type="GO" id="GO:0006935">
    <property type="term" value="P:chemotaxis"/>
    <property type="evidence" value="ECO:0007669"/>
    <property type="project" value="UniProtKB-KW"/>
</dbReference>
<keyword evidence="4" id="KW-0145">Chemotaxis</keyword>
<dbReference type="CDD" id="cd00088">
    <property type="entry name" value="HPT"/>
    <property type="match status" value="1"/>
</dbReference>
<dbReference type="RefSeq" id="WP_218320397.1">
    <property type="nucleotide sequence ID" value="NZ_JAEEGC010000043.1"/>
</dbReference>
<comment type="catalytic activity">
    <reaction evidence="1">
        <text>ATP + protein L-histidine = ADP + protein N-phospho-L-histidine.</text>
        <dbReference type="EC" id="2.7.13.3"/>
    </reaction>
</comment>
<evidence type="ECO:0000256" key="2">
    <source>
        <dbReference type="ARBA" id="ARBA00012438"/>
    </source>
</evidence>
<feature type="domain" description="CheW-like" evidence="11">
    <location>
        <begin position="554"/>
        <end position="687"/>
    </location>
</feature>
<dbReference type="Proteomes" id="UP000694308">
    <property type="component" value="Unassembled WGS sequence"/>
</dbReference>
<dbReference type="GO" id="GO:0005737">
    <property type="term" value="C:cytoplasm"/>
    <property type="evidence" value="ECO:0007669"/>
    <property type="project" value="InterPro"/>
</dbReference>
<dbReference type="Pfam" id="PF02518">
    <property type="entry name" value="HATPase_c"/>
    <property type="match status" value="1"/>
</dbReference>
<dbReference type="PROSITE" id="PS50894">
    <property type="entry name" value="HPT"/>
    <property type="match status" value="1"/>
</dbReference>
<evidence type="ECO:0000256" key="5">
    <source>
        <dbReference type="ARBA" id="ARBA00022553"/>
    </source>
</evidence>
<evidence type="ECO:0000259" key="12">
    <source>
        <dbReference type="PROSITE" id="PS50894"/>
    </source>
</evidence>
<organism evidence="13 14">
    <name type="scientific">Clostridium thailandense</name>
    <dbReference type="NCBI Taxonomy" id="2794346"/>
    <lineage>
        <taxon>Bacteria</taxon>
        <taxon>Bacillati</taxon>
        <taxon>Bacillota</taxon>
        <taxon>Clostridia</taxon>
        <taxon>Eubacteriales</taxon>
        <taxon>Clostridiaceae</taxon>
        <taxon>Clostridium</taxon>
    </lineage>
</organism>
<dbReference type="CDD" id="cd00731">
    <property type="entry name" value="CheA_reg"/>
    <property type="match status" value="1"/>
</dbReference>
<evidence type="ECO:0000256" key="4">
    <source>
        <dbReference type="ARBA" id="ARBA00022500"/>
    </source>
</evidence>
<dbReference type="PANTHER" id="PTHR43395:SF10">
    <property type="entry name" value="CHEMOTAXIS PROTEIN CHEA"/>
    <property type="match status" value="1"/>
</dbReference>
<dbReference type="FunFam" id="3.30.565.10:FF:000016">
    <property type="entry name" value="Chemotaxis protein CheA, putative"/>
    <property type="match status" value="1"/>
</dbReference>
<proteinExistence type="predicted"/>
<dbReference type="Pfam" id="PF01627">
    <property type="entry name" value="Hpt"/>
    <property type="match status" value="1"/>
</dbReference>
<dbReference type="SMART" id="SM00073">
    <property type="entry name" value="HPT"/>
    <property type="match status" value="1"/>
</dbReference>
<evidence type="ECO:0000313" key="13">
    <source>
        <dbReference type="EMBL" id="MBV7273366.1"/>
    </source>
</evidence>
<evidence type="ECO:0000256" key="7">
    <source>
        <dbReference type="ARBA" id="ARBA00022777"/>
    </source>
</evidence>
<dbReference type="SMART" id="SM00260">
    <property type="entry name" value="CheW"/>
    <property type="match status" value="1"/>
</dbReference>
<evidence type="ECO:0000259" key="10">
    <source>
        <dbReference type="PROSITE" id="PS50109"/>
    </source>
</evidence>
<accession>A0A949WQZ4</accession>
<feature type="domain" description="Histidine kinase" evidence="10">
    <location>
        <begin position="294"/>
        <end position="552"/>
    </location>
</feature>
<gene>
    <name evidence="13" type="ORF">I6U48_10640</name>
</gene>
<keyword evidence="5 9" id="KW-0597">Phosphoprotein</keyword>
<name>A0A949WQZ4_9CLOT</name>
<evidence type="ECO:0000313" key="14">
    <source>
        <dbReference type="Proteomes" id="UP000694308"/>
    </source>
</evidence>
<feature type="domain" description="HPt" evidence="12">
    <location>
        <begin position="3"/>
        <end position="107"/>
    </location>
</feature>
<dbReference type="FunFam" id="2.30.30.40:FF:000048">
    <property type="entry name" value="Chemotaxis protein CheA, putative"/>
    <property type="match status" value="1"/>
</dbReference>
<dbReference type="InterPro" id="IPR008207">
    <property type="entry name" value="Sig_transdc_His_kin_Hpt_dom"/>
</dbReference>
<keyword evidence="14" id="KW-1185">Reference proteome</keyword>
<dbReference type="Pfam" id="PF07194">
    <property type="entry name" value="P2"/>
    <property type="match status" value="1"/>
</dbReference>
<dbReference type="InterPro" id="IPR003594">
    <property type="entry name" value="HATPase_dom"/>
</dbReference>
<evidence type="ECO:0000256" key="1">
    <source>
        <dbReference type="ARBA" id="ARBA00000085"/>
    </source>
</evidence>
<dbReference type="Pfam" id="PF02895">
    <property type="entry name" value="H-kinase_dim"/>
    <property type="match status" value="1"/>
</dbReference>
<reference evidence="13" key="1">
    <citation type="submission" date="2020-12" db="EMBL/GenBank/DDBJ databases">
        <title>Clostridium thailandense sp. nov., a novel acetogenic bacterium isolated from peat land soil in Thailand.</title>
        <authorList>
            <person name="Chaikitkaew S."/>
            <person name="Birkeland N.K."/>
        </authorList>
    </citation>
    <scope>NUCLEOTIDE SEQUENCE</scope>
    <source>
        <strain evidence="13">PL3</strain>
    </source>
</reference>
<dbReference type="CDD" id="cd16916">
    <property type="entry name" value="HATPase_CheA-like"/>
    <property type="match status" value="1"/>
</dbReference>
<evidence type="ECO:0000256" key="8">
    <source>
        <dbReference type="ARBA" id="ARBA00035100"/>
    </source>
</evidence>
<feature type="modified residue" description="Phosphohistidine" evidence="9">
    <location>
        <position position="50"/>
    </location>
</feature>
<dbReference type="InterPro" id="IPR002545">
    <property type="entry name" value="CheW-lke_dom"/>
</dbReference>
<evidence type="ECO:0000256" key="3">
    <source>
        <dbReference type="ARBA" id="ARBA00021495"/>
    </source>
</evidence>
<comment type="function">
    <text evidence="8">Involved in the transmission of sensory signals from the chemoreceptors to the flagellar motors. CheA is autophosphorylated; it can transfer its phosphate group to either CheB or CheY.</text>
</comment>
<dbReference type="GO" id="GO:0000155">
    <property type="term" value="F:phosphorelay sensor kinase activity"/>
    <property type="evidence" value="ECO:0007669"/>
    <property type="project" value="InterPro"/>
</dbReference>
<dbReference type="SMART" id="SM00387">
    <property type="entry name" value="HATPase_c"/>
    <property type="match status" value="1"/>
</dbReference>
<sequence length="716" mass="80191">MSSVYESSEMIRAFLDEVEEQLQFLEEGILELEETGESQEVVQEIFRVAHTLKGSSSTMGYDKMKDLTHEMENVLDKIRNNLLTVDRTIINSLFKCLDCLRLLKDDFAQNKNSTKIDISNLVEELKGVLGIKPSKKTAESKSEETEIKKTSGEDILVQGMFNLVDKDKNILERAILEGDNCIVCKVKIAEESLMKATRACLILNTLNEMGSVIASRPNVFELPDDSEVTLINYLITTDLDIKELESKAKDELMDVEEVRATPFKLDVSEKDRKVEVDNAEDGLSRSKVEHNEKRISQTVRVDIERLEQMMNLVGEMVIEQTRIAQVGSILHNRYIKDSTVDDLMGISNHVSRVVSELQESVMKARMLPVQQLFNRFPRVVRDLSQSLGKEVELILEGGDTEMDRTIIEDITDPLIHLVRNSLDHGIETTEIREGKGKPSKGFLKIRAFHQENHVIITIEDDGAGLDLEKIKKSAIKKNVVSAQMAETLSQSEVVNLIFETGLSTAENVSDVSGRGVGMDIVRNHIDKLNGMIYVETKEGEGTKFTIKLPLTLAILTGLLVKIHNETYALPMSNIVEIVRKPVSEIESVKKQSIVIIRDKVLPLIWLHDYFKLPRMKSKKNIFIVILGTAEKRFGVVVDKLIGNQEIVVKPLGAYIGKVEGISGATILGDGSVACILDVLGLSRIINSKVIRENIGLKTESNNNDTIIKNNEITEAI</sequence>
<dbReference type="InterPro" id="IPR010808">
    <property type="entry name" value="CheA_P2-bd"/>
</dbReference>
<dbReference type="PROSITE" id="PS50851">
    <property type="entry name" value="CHEW"/>
    <property type="match status" value="1"/>
</dbReference>